<keyword evidence="3" id="KW-1185">Reference proteome</keyword>
<evidence type="ECO:0000256" key="1">
    <source>
        <dbReference type="SAM" id="Phobius"/>
    </source>
</evidence>
<dbReference type="EMBL" id="JAIWYP010000004">
    <property type="protein sequence ID" value="KAH3842897.1"/>
    <property type="molecule type" value="Genomic_DNA"/>
</dbReference>
<dbReference type="AlphaFoldDB" id="A0A9D4QU97"/>
<accession>A0A9D4QU97</accession>
<dbReference type="Proteomes" id="UP000828390">
    <property type="component" value="Unassembled WGS sequence"/>
</dbReference>
<sequence length="205" mass="22385">MNLCRCPLSIGVVRTAFFSWAPKLLNHMLCMIVAIISSFRSTVSARAVSITMSTSSSYACKSFFCDLAGLLINSFVLSLAVSCVATGSTAFLLRAVHCFFSLNFRCRLYPRLNLDVLDTVGCHPVPPLLRLIMVAVCVASSFESGDSQYSVDTQSFLILARFSATPTNPSEIVDQPRSPLAIMYEIRLAGRSFSTTLARYSGISH</sequence>
<comment type="caution">
    <text evidence="2">The sequence shown here is derived from an EMBL/GenBank/DDBJ whole genome shotgun (WGS) entry which is preliminary data.</text>
</comment>
<keyword evidence="1" id="KW-1133">Transmembrane helix</keyword>
<protein>
    <submittedName>
        <fullName evidence="2">Uncharacterized protein</fullName>
    </submittedName>
</protein>
<evidence type="ECO:0000313" key="3">
    <source>
        <dbReference type="Proteomes" id="UP000828390"/>
    </source>
</evidence>
<name>A0A9D4QU97_DREPO</name>
<reference evidence="2" key="2">
    <citation type="submission" date="2020-11" db="EMBL/GenBank/DDBJ databases">
        <authorList>
            <person name="McCartney M.A."/>
            <person name="Auch B."/>
            <person name="Kono T."/>
            <person name="Mallez S."/>
            <person name="Becker A."/>
            <person name="Gohl D.M."/>
            <person name="Silverstein K.A.T."/>
            <person name="Koren S."/>
            <person name="Bechman K.B."/>
            <person name="Herman A."/>
            <person name="Abrahante J.E."/>
            <person name="Garbe J."/>
        </authorList>
    </citation>
    <scope>NUCLEOTIDE SEQUENCE</scope>
    <source>
        <strain evidence="2">Duluth1</strain>
        <tissue evidence="2">Whole animal</tissue>
    </source>
</reference>
<keyword evidence="1" id="KW-0472">Membrane</keyword>
<feature type="transmembrane region" description="Helical" evidence="1">
    <location>
        <begin position="63"/>
        <end position="93"/>
    </location>
</feature>
<gene>
    <name evidence="2" type="ORF">DPMN_116401</name>
</gene>
<organism evidence="2 3">
    <name type="scientific">Dreissena polymorpha</name>
    <name type="common">Zebra mussel</name>
    <name type="synonym">Mytilus polymorpha</name>
    <dbReference type="NCBI Taxonomy" id="45954"/>
    <lineage>
        <taxon>Eukaryota</taxon>
        <taxon>Metazoa</taxon>
        <taxon>Spiralia</taxon>
        <taxon>Lophotrochozoa</taxon>
        <taxon>Mollusca</taxon>
        <taxon>Bivalvia</taxon>
        <taxon>Autobranchia</taxon>
        <taxon>Heteroconchia</taxon>
        <taxon>Euheterodonta</taxon>
        <taxon>Imparidentia</taxon>
        <taxon>Neoheterodontei</taxon>
        <taxon>Myida</taxon>
        <taxon>Dreissenoidea</taxon>
        <taxon>Dreissenidae</taxon>
        <taxon>Dreissena</taxon>
    </lineage>
</organism>
<evidence type="ECO:0000313" key="2">
    <source>
        <dbReference type="EMBL" id="KAH3842897.1"/>
    </source>
</evidence>
<feature type="transmembrane region" description="Helical" evidence="1">
    <location>
        <begin position="24"/>
        <end position="43"/>
    </location>
</feature>
<reference evidence="2" key="1">
    <citation type="journal article" date="2019" name="bioRxiv">
        <title>The Genome of the Zebra Mussel, Dreissena polymorpha: A Resource for Invasive Species Research.</title>
        <authorList>
            <person name="McCartney M.A."/>
            <person name="Auch B."/>
            <person name="Kono T."/>
            <person name="Mallez S."/>
            <person name="Zhang Y."/>
            <person name="Obille A."/>
            <person name="Becker A."/>
            <person name="Abrahante J.E."/>
            <person name="Garbe J."/>
            <person name="Badalamenti J.P."/>
            <person name="Herman A."/>
            <person name="Mangelson H."/>
            <person name="Liachko I."/>
            <person name="Sullivan S."/>
            <person name="Sone E.D."/>
            <person name="Koren S."/>
            <person name="Silverstein K.A.T."/>
            <person name="Beckman K.B."/>
            <person name="Gohl D.M."/>
        </authorList>
    </citation>
    <scope>NUCLEOTIDE SEQUENCE</scope>
    <source>
        <strain evidence="2">Duluth1</strain>
        <tissue evidence="2">Whole animal</tissue>
    </source>
</reference>
<keyword evidence="1" id="KW-0812">Transmembrane</keyword>
<proteinExistence type="predicted"/>